<reference evidence="2" key="1">
    <citation type="submission" date="2023-05" db="EMBL/GenBank/DDBJ databases">
        <title>Nepenthes gracilis genome sequencing.</title>
        <authorList>
            <person name="Fukushima K."/>
        </authorList>
    </citation>
    <scope>NUCLEOTIDE SEQUENCE</scope>
    <source>
        <strain evidence="2">SING2019-196</strain>
    </source>
</reference>
<protein>
    <recommendedName>
        <fullName evidence="1">Retrotransposon gag domain-containing protein</fullName>
    </recommendedName>
</protein>
<evidence type="ECO:0000259" key="1">
    <source>
        <dbReference type="Pfam" id="PF03732"/>
    </source>
</evidence>
<dbReference type="Pfam" id="PF03732">
    <property type="entry name" value="Retrotrans_gag"/>
    <property type="match status" value="1"/>
</dbReference>
<organism evidence="2 3">
    <name type="scientific">Nepenthes gracilis</name>
    <name type="common">Slender pitcher plant</name>
    <dbReference type="NCBI Taxonomy" id="150966"/>
    <lineage>
        <taxon>Eukaryota</taxon>
        <taxon>Viridiplantae</taxon>
        <taxon>Streptophyta</taxon>
        <taxon>Embryophyta</taxon>
        <taxon>Tracheophyta</taxon>
        <taxon>Spermatophyta</taxon>
        <taxon>Magnoliopsida</taxon>
        <taxon>eudicotyledons</taxon>
        <taxon>Gunneridae</taxon>
        <taxon>Pentapetalae</taxon>
        <taxon>Caryophyllales</taxon>
        <taxon>Nepenthaceae</taxon>
        <taxon>Nepenthes</taxon>
    </lineage>
</organism>
<dbReference type="InterPro" id="IPR005162">
    <property type="entry name" value="Retrotrans_gag_dom"/>
</dbReference>
<name>A0AAD3Y6J3_NEPGR</name>
<dbReference type="Pfam" id="PF08284">
    <property type="entry name" value="RVP_2"/>
    <property type="match status" value="1"/>
</dbReference>
<sequence length="340" mass="39267">MAKVIEALAPPTPPTPVITPVPTHHERSVYDRFTNERVPELPGEPDLLKADTWPQRLKKVFAVIKCSAEDMVFYATHKLTGEAHHWWEMQKRVFNTEDEFLRLRQGTCSMAEYDAKFTELSRYAPYMVEDQEQKARRFFQGLRDDIRRHPLTLTLATYREVLEKAVIYEKELERGVLLRQRTFGQISRVSTSGGPSKKVLLKMKDFDATLGMDWLARYHAKIDYFRKRVEFAIPGNKPFYIQGVRRKEASCFISSLHDRHLISDGCQAYLAFVSVTTESQESLAKDIPVVREFEDIFPDELPGLPPQRELEFGVELMPGSAPISKAPYRMALAELKELKQ</sequence>
<proteinExistence type="predicted"/>
<accession>A0AAD3Y6J3</accession>
<dbReference type="Gene3D" id="2.40.70.10">
    <property type="entry name" value="Acid Proteases"/>
    <property type="match status" value="1"/>
</dbReference>
<dbReference type="InterPro" id="IPR032567">
    <property type="entry name" value="RTL1-rel"/>
</dbReference>
<dbReference type="PANTHER" id="PTHR15503">
    <property type="entry name" value="LDOC1 RELATED"/>
    <property type="match status" value="1"/>
</dbReference>
<gene>
    <name evidence="2" type="ORF">Nepgr_030927</name>
</gene>
<dbReference type="Proteomes" id="UP001279734">
    <property type="component" value="Unassembled WGS sequence"/>
</dbReference>
<dbReference type="EMBL" id="BSYO01000035">
    <property type="protein sequence ID" value="GMH29084.1"/>
    <property type="molecule type" value="Genomic_DNA"/>
</dbReference>
<evidence type="ECO:0000313" key="2">
    <source>
        <dbReference type="EMBL" id="GMH29084.1"/>
    </source>
</evidence>
<keyword evidence="3" id="KW-1185">Reference proteome</keyword>
<evidence type="ECO:0000313" key="3">
    <source>
        <dbReference type="Proteomes" id="UP001279734"/>
    </source>
</evidence>
<dbReference type="PANTHER" id="PTHR15503:SF45">
    <property type="entry name" value="RNA-DIRECTED DNA POLYMERASE HOMOLOG"/>
    <property type="match status" value="1"/>
</dbReference>
<comment type="caution">
    <text evidence="2">The sequence shown here is derived from an EMBL/GenBank/DDBJ whole genome shotgun (WGS) entry which is preliminary data.</text>
</comment>
<dbReference type="AlphaFoldDB" id="A0AAD3Y6J3"/>
<feature type="domain" description="Retrotransposon gag" evidence="1">
    <location>
        <begin position="95"/>
        <end position="144"/>
    </location>
</feature>
<dbReference type="InterPro" id="IPR021109">
    <property type="entry name" value="Peptidase_aspartic_dom_sf"/>
</dbReference>